<dbReference type="PANTHER" id="PTHR30388">
    <property type="entry name" value="ALDEHYDE OXIDOREDUCTASE MOLYBDENUM COFACTOR ASSEMBLY PROTEIN"/>
    <property type="match status" value="1"/>
</dbReference>
<dbReference type="InterPro" id="IPR052698">
    <property type="entry name" value="MoCofactor_Util/Proc"/>
</dbReference>
<dbReference type="Gene3D" id="3.40.50.720">
    <property type="entry name" value="NAD(P)-binding Rossmann-like Domain"/>
    <property type="match status" value="1"/>
</dbReference>
<organism evidence="3 4">
    <name type="scientific">Celeribacter indicus</name>
    <dbReference type="NCBI Taxonomy" id="1208324"/>
    <lineage>
        <taxon>Bacteria</taxon>
        <taxon>Pseudomonadati</taxon>
        <taxon>Pseudomonadota</taxon>
        <taxon>Alphaproteobacteria</taxon>
        <taxon>Rhodobacterales</taxon>
        <taxon>Roseobacteraceae</taxon>
        <taxon>Celeribacter</taxon>
    </lineage>
</organism>
<dbReference type="InterPro" id="IPR027051">
    <property type="entry name" value="XdhC_Rossmann_dom"/>
</dbReference>
<dbReference type="STRING" id="1208324.P73_2646"/>
<keyword evidence="4" id="KW-1185">Reference proteome</keyword>
<dbReference type="Proteomes" id="UP000031521">
    <property type="component" value="Chromosome"/>
</dbReference>
<dbReference type="EMBL" id="CP004393">
    <property type="protein sequence ID" value="AJE47361.1"/>
    <property type="molecule type" value="Genomic_DNA"/>
</dbReference>
<accession>A0A0B5E2V5</accession>
<evidence type="ECO:0000259" key="1">
    <source>
        <dbReference type="Pfam" id="PF02625"/>
    </source>
</evidence>
<protein>
    <submittedName>
        <fullName evidence="3">Exported xanthine dehydrogenase/CoxI family protein</fullName>
    </submittedName>
</protein>
<name>A0A0B5E2V5_9RHOB</name>
<evidence type="ECO:0000313" key="4">
    <source>
        <dbReference type="Proteomes" id="UP000031521"/>
    </source>
</evidence>
<dbReference type="HOGENOM" id="CLU_041115_2_1_5"/>
<evidence type="ECO:0000313" key="3">
    <source>
        <dbReference type="EMBL" id="AJE47361.1"/>
    </source>
</evidence>
<feature type="domain" description="XdhC- CoxI" evidence="1">
    <location>
        <begin position="34"/>
        <end position="97"/>
    </location>
</feature>
<gene>
    <name evidence="3" type="ORF">P73_2646</name>
</gene>
<dbReference type="Pfam" id="PF13478">
    <property type="entry name" value="XdhC_C"/>
    <property type="match status" value="1"/>
</dbReference>
<evidence type="ECO:0000259" key="2">
    <source>
        <dbReference type="Pfam" id="PF13478"/>
    </source>
</evidence>
<dbReference type="KEGG" id="cid:P73_2646"/>
<dbReference type="AlphaFoldDB" id="A0A0B5E2V5"/>
<reference evidence="3 4" key="1">
    <citation type="journal article" date="2014" name="Int. J. Syst. Evol. Microbiol.">
        <title>Celeribacter indicus sp. nov., a polycyclic aromatic hydrocarbon-degrading bacterium from deep-sea sediment and reclassification of Huaishuia halophila as Celeribacter halophilus comb. nov.</title>
        <authorList>
            <person name="Lai Q."/>
            <person name="Cao J."/>
            <person name="Yuan J."/>
            <person name="Li F."/>
            <person name="Shao Z."/>
        </authorList>
    </citation>
    <scope>NUCLEOTIDE SEQUENCE [LARGE SCALE GENOMIC DNA]</scope>
    <source>
        <strain evidence="3">P73</strain>
    </source>
</reference>
<dbReference type="Pfam" id="PF02625">
    <property type="entry name" value="XdhC_CoxI"/>
    <property type="match status" value="1"/>
</dbReference>
<dbReference type="OrthoDB" id="9815497at2"/>
<dbReference type="InterPro" id="IPR003777">
    <property type="entry name" value="XdhC_CoxI"/>
</dbReference>
<dbReference type="PANTHER" id="PTHR30388:SF4">
    <property type="entry name" value="MOLYBDENUM COFACTOR INSERTION CHAPERONE PAOD"/>
    <property type="match status" value="1"/>
</dbReference>
<dbReference type="RefSeq" id="WP_052453259.1">
    <property type="nucleotide sequence ID" value="NZ_CP004393.1"/>
</dbReference>
<feature type="domain" description="XdhC Rossmann" evidence="2">
    <location>
        <begin position="168"/>
        <end position="305"/>
    </location>
</feature>
<sequence>MDHLRTDQRPHPADTCQRVAICEREIPLAAALAADRCCLAVITAVEGPSYRPLGAAMVVDADGRRTGSLSSGCIEDDVVIHALECLQGGVSRRLRYGRGSPFMDLQLPCGGGLEITLVPAPSRPVLEAVQARLVAREGATLSITPEGALVEGACEEGFTLSIVPQLRLIVLGKGVEARTVYEIAGAMDVAAELWSPDEETRGGVRGARELVSQEGPWDFGIDARTAVALFFHDHDWEPPLLASILKSPALYIGAQGSARARATREAALVQMGVSEAEISRLVRPFGLVPHARDPRSLAAGVIAQVLDHARIS</sequence>
<proteinExistence type="predicted"/>